<name>A0ABM7TSP8_9BURK</name>
<feature type="region of interest" description="Disordered" evidence="1">
    <location>
        <begin position="1"/>
        <end position="71"/>
    </location>
</feature>
<gene>
    <name evidence="2" type="ORF">PTKU64_16170</name>
</gene>
<organism evidence="2 3">
    <name type="scientific">Paraburkholderia terrae</name>
    <dbReference type="NCBI Taxonomy" id="311230"/>
    <lineage>
        <taxon>Bacteria</taxon>
        <taxon>Pseudomonadati</taxon>
        <taxon>Pseudomonadota</taxon>
        <taxon>Betaproteobacteria</taxon>
        <taxon>Burkholderiales</taxon>
        <taxon>Burkholderiaceae</taxon>
        <taxon>Paraburkholderia</taxon>
    </lineage>
</organism>
<accession>A0ABM7TSP8</accession>
<keyword evidence="3" id="KW-1185">Reference proteome</keyword>
<evidence type="ECO:0000256" key="1">
    <source>
        <dbReference type="SAM" id="MobiDB-lite"/>
    </source>
</evidence>
<evidence type="ECO:0000313" key="2">
    <source>
        <dbReference type="EMBL" id="BCZ77942.1"/>
    </source>
</evidence>
<protein>
    <submittedName>
        <fullName evidence="2">Uncharacterized protein</fullName>
    </submittedName>
</protein>
<reference evidence="2 3" key="1">
    <citation type="journal article" date="2022" name="Front. Microbiol.">
        <title>Identification and characterization of a novel class of self-sufficient cytochrome P450 hydroxylase involved in cyclohexanecarboxylate degradation in Paraburkholderia terrae strain KU-64.</title>
        <authorList>
            <person name="Yamamoto T."/>
            <person name="Hasegawa Y."/>
            <person name="Iwaki H."/>
        </authorList>
    </citation>
    <scope>NUCLEOTIDE SEQUENCE [LARGE SCALE GENOMIC DNA]</scope>
    <source>
        <strain evidence="2 3">KU-64</strain>
    </source>
</reference>
<proteinExistence type="predicted"/>
<evidence type="ECO:0000313" key="3">
    <source>
        <dbReference type="Proteomes" id="UP001319874"/>
    </source>
</evidence>
<dbReference type="EMBL" id="AP024955">
    <property type="protein sequence ID" value="BCZ77942.1"/>
    <property type="molecule type" value="Genomic_DNA"/>
</dbReference>
<dbReference type="Proteomes" id="UP001319874">
    <property type="component" value="Chromosome 1"/>
</dbReference>
<feature type="compositionally biased region" description="Basic and acidic residues" evidence="1">
    <location>
        <begin position="18"/>
        <end position="33"/>
    </location>
</feature>
<sequence length="71" mass="7771">MDAAMSGIKGKRPLGDANEQRFNDRLQTDDDKRNRKLGCKRLNAAKNTTSRKTRTNGPPERTPCGRVAGGA</sequence>